<accession>A0A5M6C7P6</accession>
<dbReference type="GO" id="GO:0005787">
    <property type="term" value="C:signal peptidase complex"/>
    <property type="evidence" value="ECO:0007669"/>
    <property type="project" value="InterPro"/>
</dbReference>
<dbReference type="OrthoDB" id="263893at2759"/>
<evidence type="ECO:0000256" key="3">
    <source>
        <dbReference type="ARBA" id="ARBA00017059"/>
    </source>
</evidence>
<dbReference type="Pfam" id="PF06645">
    <property type="entry name" value="SPC12"/>
    <property type="match status" value="1"/>
</dbReference>
<evidence type="ECO:0000313" key="10">
    <source>
        <dbReference type="Proteomes" id="UP000322225"/>
    </source>
</evidence>
<gene>
    <name evidence="9" type="ORF">CI109_100395</name>
</gene>
<reference evidence="9" key="2">
    <citation type="submission" date="2024-01" db="EMBL/GenBank/DDBJ databases">
        <title>Comparative genomics of Cryptococcus and Kwoniella reveals pathogenesis evolution and contrasting modes of karyotype evolution via chromosome fusion or intercentromeric recombination.</title>
        <authorList>
            <person name="Coelho M.A."/>
            <person name="David-Palma M."/>
            <person name="Shea T."/>
            <person name="Bowers K."/>
            <person name="McGinley-Smith S."/>
            <person name="Mohammad A.W."/>
            <person name="Gnirke A."/>
            <person name="Yurkov A.M."/>
            <person name="Nowrousian M."/>
            <person name="Sun S."/>
            <person name="Cuomo C.A."/>
            <person name="Heitman J."/>
        </authorList>
    </citation>
    <scope>NUCLEOTIDE SEQUENCE</scope>
    <source>
        <strain evidence="9">CBS 12478</strain>
    </source>
</reference>
<dbReference type="GO" id="GO:0006465">
    <property type="term" value="P:signal peptide processing"/>
    <property type="evidence" value="ECO:0007669"/>
    <property type="project" value="InterPro"/>
</dbReference>
<evidence type="ECO:0000256" key="1">
    <source>
        <dbReference type="ARBA" id="ARBA00004477"/>
    </source>
</evidence>
<keyword evidence="10" id="KW-1185">Reference proteome</keyword>
<name>A0A5M6C7P6_9TREE</name>
<dbReference type="PANTHER" id="PTHR13202">
    <property type="entry name" value="MICROSOMAL SIGNAL PEPTIDASE 12 KDA SUBUNIT"/>
    <property type="match status" value="1"/>
</dbReference>
<dbReference type="InterPro" id="IPR009542">
    <property type="entry name" value="Spc1/SPCS1"/>
</dbReference>
<evidence type="ECO:0000256" key="6">
    <source>
        <dbReference type="ARBA" id="ARBA00022989"/>
    </source>
</evidence>
<protein>
    <recommendedName>
        <fullName evidence="3">Signal peptidase complex subunit 1</fullName>
    </recommendedName>
</protein>
<evidence type="ECO:0000256" key="8">
    <source>
        <dbReference type="ARBA" id="ARBA00045204"/>
    </source>
</evidence>
<keyword evidence="7" id="KW-0472">Membrane</keyword>
<evidence type="ECO:0000256" key="2">
    <source>
        <dbReference type="ARBA" id="ARBA00005245"/>
    </source>
</evidence>
<dbReference type="RefSeq" id="XP_031862750.1">
    <property type="nucleotide sequence ID" value="XM_032002943.1"/>
</dbReference>
<dbReference type="Proteomes" id="UP000322225">
    <property type="component" value="Chromosome 1"/>
</dbReference>
<organism evidence="9 10">
    <name type="scientific">Kwoniella shandongensis</name>
    <dbReference type="NCBI Taxonomy" id="1734106"/>
    <lineage>
        <taxon>Eukaryota</taxon>
        <taxon>Fungi</taxon>
        <taxon>Dikarya</taxon>
        <taxon>Basidiomycota</taxon>
        <taxon>Agaricomycotina</taxon>
        <taxon>Tremellomycetes</taxon>
        <taxon>Tremellales</taxon>
        <taxon>Cryptococcaceae</taxon>
        <taxon>Kwoniella</taxon>
    </lineage>
</organism>
<dbReference type="AlphaFoldDB" id="A0A5M6C7P6"/>
<comment type="subcellular location">
    <subcellularLocation>
        <location evidence="1">Endoplasmic reticulum membrane</location>
        <topology evidence="1">Multi-pass membrane protein</topology>
    </subcellularLocation>
</comment>
<proteinExistence type="inferred from homology"/>
<dbReference type="PANTHER" id="PTHR13202:SF0">
    <property type="entry name" value="SIGNAL PEPTIDASE COMPLEX SUBUNIT 1"/>
    <property type="match status" value="1"/>
</dbReference>
<keyword evidence="6" id="KW-1133">Transmembrane helix</keyword>
<comment type="function">
    <text evidence="8">Component of the signal peptidase complex (SPC) which catalyzes the cleavage of N-terminal signal sequences from nascent proteins as they are translocated into the lumen of the endoplasmic reticulum. Dispensable for SPC enzymatic activity.</text>
</comment>
<keyword evidence="4" id="KW-0812">Transmembrane</keyword>
<reference evidence="9" key="1">
    <citation type="submission" date="2017-08" db="EMBL/GenBank/DDBJ databases">
        <authorList>
            <person name="Cuomo C."/>
            <person name="Billmyre B."/>
            <person name="Heitman J."/>
        </authorList>
    </citation>
    <scope>NUCLEOTIDE SEQUENCE</scope>
    <source>
        <strain evidence="9">CBS 12478</strain>
    </source>
</reference>
<keyword evidence="5" id="KW-0256">Endoplasmic reticulum</keyword>
<dbReference type="KEGG" id="ksn:43587062"/>
<evidence type="ECO:0000256" key="4">
    <source>
        <dbReference type="ARBA" id="ARBA00022692"/>
    </source>
</evidence>
<comment type="similarity">
    <text evidence="2">Belongs to the SPCS1 family.</text>
</comment>
<sequence length="90" mass="10154">MDYLPPSVQKTLEGRIDPQSQHLVEAYSQHFLIALTLLAFVISYITASVLLGLEAFTAGFVLLLLATVPPWPYLNRYPIKFLPVRKLHST</sequence>
<dbReference type="GO" id="GO:0045047">
    <property type="term" value="P:protein targeting to ER"/>
    <property type="evidence" value="ECO:0007669"/>
    <property type="project" value="TreeGrafter"/>
</dbReference>
<dbReference type="GeneID" id="43587062"/>
<dbReference type="EMBL" id="CP144051">
    <property type="protein sequence ID" value="WWD15971.1"/>
    <property type="molecule type" value="Genomic_DNA"/>
</dbReference>
<evidence type="ECO:0000313" key="9">
    <source>
        <dbReference type="EMBL" id="WWD15971.1"/>
    </source>
</evidence>
<evidence type="ECO:0000256" key="5">
    <source>
        <dbReference type="ARBA" id="ARBA00022824"/>
    </source>
</evidence>
<evidence type="ECO:0000256" key="7">
    <source>
        <dbReference type="ARBA" id="ARBA00023136"/>
    </source>
</evidence>